<dbReference type="AlphaFoldDB" id="A0A327R4D9"/>
<dbReference type="InterPro" id="IPR004919">
    <property type="entry name" value="GmrSD_N"/>
</dbReference>
<name>A0A327R4D9_9BACT</name>
<evidence type="ECO:0000259" key="1">
    <source>
        <dbReference type="Pfam" id="PF03235"/>
    </source>
</evidence>
<dbReference type="EMBL" id="QLLL01000001">
    <property type="protein sequence ID" value="RAJ11075.1"/>
    <property type="molecule type" value="Genomic_DNA"/>
</dbReference>
<gene>
    <name evidence="2" type="ORF">LX64_00683</name>
</gene>
<dbReference type="Pfam" id="PF03235">
    <property type="entry name" value="GmrSD_N"/>
    <property type="match status" value="1"/>
</dbReference>
<protein>
    <submittedName>
        <fullName evidence="2">Uncharacterized protein DUF1524</fullName>
    </submittedName>
</protein>
<keyword evidence="3" id="KW-1185">Reference proteome</keyword>
<evidence type="ECO:0000313" key="3">
    <source>
        <dbReference type="Proteomes" id="UP000249547"/>
    </source>
</evidence>
<feature type="domain" description="GmrSD restriction endonucleases N-terminal" evidence="1">
    <location>
        <begin position="9"/>
        <end position="256"/>
    </location>
</feature>
<organism evidence="2 3">
    <name type="scientific">Chitinophaga skermanii</name>
    <dbReference type="NCBI Taxonomy" id="331697"/>
    <lineage>
        <taxon>Bacteria</taxon>
        <taxon>Pseudomonadati</taxon>
        <taxon>Bacteroidota</taxon>
        <taxon>Chitinophagia</taxon>
        <taxon>Chitinophagales</taxon>
        <taxon>Chitinophagaceae</taxon>
        <taxon>Chitinophaga</taxon>
    </lineage>
</organism>
<reference evidence="2 3" key="1">
    <citation type="submission" date="2018-06" db="EMBL/GenBank/DDBJ databases">
        <title>Genomic Encyclopedia of Archaeal and Bacterial Type Strains, Phase II (KMG-II): from individual species to whole genera.</title>
        <authorList>
            <person name="Goeker M."/>
        </authorList>
    </citation>
    <scope>NUCLEOTIDE SEQUENCE [LARGE SCALE GENOMIC DNA]</scope>
    <source>
        <strain evidence="2 3">DSM 23857</strain>
    </source>
</reference>
<evidence type="ECO:0000313" key="2">
    <source>
        <dbReference type="EMBL" id="RAJ11075.1"/>
    </source>
</evidence>
<dbReference type="OrthoDB" id="9798761at2"/>
<dbReference type="PANTHER" id="PTHR37292">
    <property type="entry name" value="VNG6097C"/>
    <property type="match status" value="1"/>
</dbReference>
<proteinExistence type="predicted"/>
<comment type="caution">
    <text evidence="2">The sequence shown here is derived from an EMBL/GenBank/DDBJ whole genome shotgun (WGS) entry which is preliminary data.</text>
</comment>
<dbReference type="Proteomes" id="UP000249547">
    <property type="component" value="Unassembled WGS sequence"/>
</dbReference>
<sequence>MANWESKNISDVVKDIDDRKFVLPVIQRRLVWEEEKMELLFDTLLRGDSFGGVMVIREDKNTQPLFPFRPFTKDGESIPSAEVDTIPQQQSFVVDGQQRLQTFYIGLTGTINGKILYFDLFSNYNGQFEFQFEGDFSKLPRQAKEDSSKLIRGYKWYPVNVLFNELNRSNNDRIVARNIIASGNIIDDQEKFHIEENVAAFYRNIFSGKTLGISEVAIDKVTFDEVTNRQRIVELFRRLNDGGTKLSPFDLVASIFKGFDWRMEKFLEETIAEYSDIGLNQDNLIKLIFLLQDNHRKEMTNIDAIDAKFAINNKERIISSLIALRKFLQASDLYNYYKEGNRSFIPLYFVLYHIFHKELADNEIENFFKNYDANNSEFPRIKKWIYYSLINGVFKSKGAGWIPYKTGIRKLLDEIKGHKNKEFPTDDLFDVYYEHGVTFTETFDASNLDGLDSQFLFYLMYDRKMIIRVQDIDHIMPKSILEGLNYEWPKINSIRNYQLIDYGTNRGDKNASPFKDWIDTLPDKKSFVKSHLIPLDESLWLEAEFEKFIEAREKLILNKITSYMGE</sequence>
<dbReference type="RefSeq" id="WP_111596174.1">
    <property type="nucleotide sequence ID" value="NZ_QLLL01000001.1"/>
</dbReference>
<accession>A0A327R4D9</accession>
<dbReference type="PANTHER" id="PTHR37292:SF2">
    <property type="entry name" value="DUF262 DOMAIN-CONTAINING PROTEIN"/>
    <property type="match status" value="1"/>
</dbReference>